<evidence type="ECO:0008006" key="7">
    <source>
        <dbReference type="Google" id="ProtNLM"/>
    </source>
</evidence>
<dbReference type="InterPro" id="IPR057683">
    <property type="entry name" value="DUF7923"/>
</dbReference>
<dbReference type="Pfam" id="PF25543">
    <property type="entry name" value="zf-CCCH_tandem"/>
    <property type="match status" value="1"/>
</dbReference>
<evidence type="ECO:0000256" key="2">
    <source>
        <dbReference type="SAM" id="MobiDB-lite"/>
    </source>
</evidence>
<feature type="domain" description="Tandem CCCH zinc finger" evidence="4">
    <location>
        <begin position="418"/>
        <end position="463"/>
    </location>
</feature>
<dbReference type="Proteomes" id="UP000777482">
    <property type="component" value="Unassembled WGS sequence"/>
</dbReference>
<evidence type="ECO:0000259" key="3">
    <source>
        <dbReference type="Pfam" id="PF25540"/>
    </source>
</evidence>
<keyword evidence="1" id="KW-0175">Coiled coil</keyword>
<comment type="caution">
    <text evidence="5">The sequence shown here is derived from an EMBL/GenBank/DDBJ whole genome shotgun (WGS) entry which is preliminary data.</text>
</comment>
<feature type="region of interest" description="Disordered" evidence="2">
    <location>
        <begin position="465"/>
        <end position="515"/>
    </location>
</feature>
<feature type="domain" description="DUF7923" evidence="3">
    <location>
        <begin position="83"/>
        <end position="261"/>
    </location>
</feature>
<evidence type="ECO:0000256" key="1">
    <source>
        <dbReference type="SAM" id="Coils"/>
    </source>
</evidence>
<dbReference type="InterPro" id="IPR057654">
    <property type="entry name" value="Znf-CCCH_tandem"/>
</dbReference>
<feature type="compositionally biased region" description="Polar residues" evidence="2">
    <location>
        <begin position="342"/>
        <end position="352"/>
    </location>
</feature>
<sequence>MQATQTTAATTTTAADSRSQLFDNYVYYAAEAARIARDACEGTDELQKRIDQLESELQVWKLGHQEASKQARDAQKQLDIGDQIAYCVLDGDGCIFHRDLISKGREGGREAARLLSEHVSNYAEDQGVKGQITVLIHIFVNKQGLAKVLSSCDIADEATFSNFLLGLNAAHPGILVSDVGAQKEASDAKLSHSLRLYAKLPSTKVVIAGAAHDGGYAHLFSSLETEAPLLFRKITLLKSYADSAFEIKRLSLRTTYFDRLFEPRKLVAYGGGGGGATNSSGNNTSTTATPRKTTPKPSTTTTTPGPPPAMAPPVAQKGVTASSSSAASTPKASKQQQQQQQEGWSTIATTKPSKAVPQEEAGFTKVVKPLKLRPTDPAKPLFKQVPPVCNQHYLNPPCHDNCRYGHHYALTPAQLVELKSNAKKSPCVAALKSKECRVPGCPLGHVCPYGVKCKYGDTCRFNTPGLHPPGTPGRRDGAAWNGSEGFGTRKAKSSSRSNGMDGDDDSGFETTSSVD</sequence>
<proteinExistence type="predicted"/>
<protein>
    <recommendedName>
        <fullName evidence="7">C3H1-type domain-containing protein</fullName>
    </recommendedName>
</protein>
<name>A0A9P7B6A1_RHOMI</name>
<keyword evidence="6" id="KW-1185">Reference proteome</keyword>
<evidence type="ECO:0000313" key="5">
    <source>
        <dbReference type="EMBL" id="KAG0661074.1"/>
    </source>
</evidence>
<feature type="coiled-coil region" evidence="1">
    <location>
        <begin position="36"/>
        <end position="70"/>
    </location>
</feature>
<dbReference type="PANTHER" id="PTHR37543:SF1">
    <property type="entry name" value="CCCH ZINC FINGER DNA BINDING PROTEIN (AFU_ORTHOLOGUE AFUA_5G12760)"/>
    <property type="match status" value="1"/>
</dbReference>
<feature type="compositionally biased region" description="Low complexity" evidence="2">
    <location>
        <begin position="277"/>
        <end position="303"/>
    </location>
</feature>
<gene>
    <name evidence="5" type="ORF">C6P46_004181</name>
</gene>
<dbReference type="PANTHER" id="PTHR37543">
    <property type="entry name" value="CCCH ZINC FINGER DNA BINDING PROTEIN (AFU_ORTHOLOGUE AFUA_5G12760)"/>
    <property type="match status" value="1"/>
</dbReference>
<dbReference type="Pfam" id="PF25540">
    <property type="entry name" value="DUF7923"/>
    <property type="match status" value="1"/>
</dbReference>
<dbReference type="EMBL" id="PUHQ01000038">
    <property type="protein sequence ID" value="KAG0661074.1"/>
    <property type="molecule type" value="Genomic_DNA"/>
</dbReference>
<feature type="region of interest" description="Disordered" evidence="2">
    <location>
        <begin position="272"/>
        <end position="362"/>
    </location>
</feature>
<dbReference type="AlphaFoldDB" id="A0A9P7B6A1"/>
<dbReference type="OrthoDB" id="2270193at2759"/>
<evidence type="ECO:0000313" key="6">
    <source>
        <dbReference type="Proteomes" id="UP000777482"/>
    </source>
</evidence>
<evidence type="ECO:0000259" key="4">
    <source>
        <dbReference type="Pfam" id="PF25543"/>
    </source>
</evidence>
<accession>A0A9P7B6A1</accession>
<feature type="compositionally biased region" description="Low complexity" evidence="2">
    <location>
        <begin position="320"/>
        <end position="341"/>
    </location>
</feature>
<organism evidence="5 6">
    <name type="scientific">Rhodotorula mucilaginosa</name>
    <name type="common">Yeast</name>
    <name type="synonym">Rhodotorula rubra</name>
    <dbReference type="NCBI Taxonomy" id="5537"/>
    <lineage>
        <taxon>Eukaryota</taxon>
        <taxon>Fungi</taxon>
        <taxon>Dikarya</taxon>
        <taxon>Basidiomycota</taxon>
        <taxon>Pucciniomycotina</taxon>
        <taxon>Microbotryomycetes</taxon>
        <taxon>Sporidiobolales</taxon>
        <taxon>Sporidiobolaceae</taxon>
        <taxon>Rhodotorula</taxon>
    </lineage>
</organism>
<reference evidence="5 6" key="1">
    <citation type="submission" date="2020-11" db="EMBL/GenBank/DDBJ databases">
        <title>Kefir isolates.</title>
        <authorList>
            <person name="Marcisauskas S."/>
            <person name="Kim Y."/>
            <person name="Blasche S."/>
        </authorList>
    </citation>
    <scope>NUCLEOTIDE SEQUENCE [LARGE SCALE GENOMIC DNA]</scope>
    <source>
        <strain evidence="5 6">KR</strain>
    </source>
</reference>